<comment type="caution">
    <text evidence="6">The sequence shown here is derived from an EMBL/GenBank/DDBJ whole genome shotgun (WGS) entry which is preliminary data.</text>
</comment>
<evidence type="ECO:0000256" key="1">
    <source>
        <dbReference type="ARBA" id="ARBA00010254"/>
    </source>
</evidence>
<evidence type="ECO:0000313" key="6">
    <source>
        <dbReference type="EMBL" id="EPY25159.1"/>
    </source>
</evidence>
<evidence type="ECO:0000256" key="2">
    <source>
        <dbReference type="ARBA" id="ARBA00022980"/>
    </source>
</evidence>
<dbReference type="Proteomes" id="UP000015354">
    <property type="component" value="Unassembled WGS sequence"/>
</dbReference>
<feature type="transmembrane region" description="Helical" evidence="5">
    <location>
        <begin position="64"/>
        <end position="86"/>
    </location>
</feature>
<dbReference type="GO" id="GO:0005840">
    <property type="term" value="C:ribosome"/>
    <property type="evidence" value="ECO:0007669"/>
    <property type="project" value="UniProtKB-KW"/>
</dbReference>
<dbReference type="Gene3D" id="2.40.50.140">
    <property type="entry name" value="Nucleic acid-binding proteins"/>
    <property type="match status" value="1"/>
</dbReference>
<evidence type="ECO:0000256" key="5">
    <source>
        <dbReference type="SAM" id="Phobius"/>
    </source>
</evidence>
<dbReference type="OrthoDB" id="274752at2759"/>
<accession>S9U8S0</accession>
<keyword evidence="3" id="KW-0687">Ribonucleoprotein</keyword>
<dbReference type="SUPFAM" id="SSF50249">
    <property type="entry name" value="Nucleic acid-binding proteins"/>
    <property type="match status" value="1"/>
</dbReference>
<dbReference type="GO" id="GO:0003735">
    <property type="term" value="F:structural constituent of ribosome"/>
    <property type="evidence" value="ECO:0007669"/>
    <property type="project" value="InterPro"/>
</dbReference>
<name>S9U8S0_9TRYP</name>
<gene>
    <name evidence="6" type="ORF">STCU_06813</name>
</gene>
<keyword evidence="5" id="KW-0472">Membrane</keyword>
<keyword evidence="5" id="KW-0812">Transmembrane</keyword>
<dbReference type="EMBL" id="ATMH01006813">
    <property type="protein sequence ID" value="EPY25159.1"/>
    <property type="molecule type" value="Genomic_DNA"/>
</dbReference>
<dbReference type="CDD" id="cd00364">
    <property type="entry name" value="Ribosomal_uS17"/>
    <property type="match status" value="1"/>
</dbReference>
<dbReference type="GO" id="GO:0006412">
    <property type="term" value="P:translation"/>
    <property type="evidence" value="ECO:0007669"/>
    <property type="project" value="InterPro"/>
</dbReference>
<evidence type="ECO:0000256" key="4">
    <source>
        <dbReference type="SAM" id="MobiDB-lite"/>
    </source>
</evidence>
<feature type="region of interest" description="Disordered" evidence="4">
    <location>
        <begin position="348"/>
        <end position="388"/>
    </location>
</feature>
<comment type="similarity">
    <text evidence="1">Belongs to the universal ribosomal protein uS17 family.</text>
</comment>
<proteinExistence type="inferred from homology"/>
<feature type="compositionally biased region" description="Basic and acidic residues" evidence="4">
    <location>
        <begin position="369"/>
        <end position="387"/>
    </location>
</feature>
<dbReference type="AlphaFoldDB" id="S9U8S0"/>
<protein>
    <submittedName>
        <fullName evidence="6">Small subunit ribosomal protein S17</fullName>
    </submittedName>
</protein>
<reference evidence="6 7" key="1">
    <citation type="journal article" date="2013" name="PLoS ONE">
        <title>Predicting the Proteins of Angomonas deanei, Strigomonas culicis and Their Respective Endosymbionts Reveals New Aspects of the Trypanosomatidae Family.</title>
        <authorList>
            <person name="Motta M.C."/>
            <person name="Martins A.C."/>
            <person name="de Souza S.S."/>
            <person name="Catta-Preta C.M."/>
            <person name="Silva R."/>
            <person name="Klein C.C."/>
            <person name="de Almeida L.G."/>
            <person name="de Lima Cunha O."/>
            <person name="Ciapina L.P."/>
            <person name="Brocchi M."/>
            <person name="Colabardini A.C."/>
            <person name="de Araujo Lima B."/>
            <person name="Machado C.R."/>
            <person name="de Almeida Soares C.M."/>
            <person name="Probst C.M."/>
            <person name="de Menezes C.B."/>
            <person name="Thompson C.E."/>
            <person name="Bartholomeu D.C."/>
            <person name="Gradia D.F."/>
            <person name="Pavoni D.P."/>
            <person name="Grisard E.C."/>
            <person name="Fantinatti-Garboggini F."/>
            <person name="Marchini F.K."/>
            <person name="Rodrigues-Luiz G.F."/>
            <person name="Wagner G."/>
            <person name="Goldman G.H."/>
            <person name="Fietto J.L."/>
            <person name="Elias M.C."/>
            <person name="Goldman M.H."/>
            <person name="Sagot M.F."/>
            <person name="Pereira M."/>
            <person name="Stoco P.H."/>
            <person name="de Mendonca-Neto R.P."/>
            <person name="Teixeira S.M."/>
            <person name="Maciel T.E."/>
            <person name="de Oliveira Mendes T.A."/>
            <person name="Urmenyi T.P."/>
            <person name="de Souza W."/>
            <person name="Schenkman S."/>
            <person name="de Vasconcelos A.T."/>
        </authorList>
    </citation>
    <scope>NUCLEOTIDE SEQUENCE [LARGE SCALE GENOMIC DNA]</scope>
</reference>
<keyword evidence="5" id="KW-1133">Transmembrane helix</keyword>
<keyword evidence="7" id="KW-1185">Reference proteome</keyword>
<dbReference type="FunFam" id="2.40.50.140:FF:000261">
    <property type="entry name" value="Putative 30S Ribosomal protein S17"/>
    <property type="match status" value="1"/>
</dbReference>
<dbReference type="InterPro" id="IPR000266">
    <property type="entry name" value="Ribosomal_uS17"/>
</dbReference>
<dbReference type="GO" id="GO:1990904">
    <property type="term" value="C:ribonucleoprotein complex"/>
    <property type="evidence" value="ECO:0007669"/>
    <property type="project" value="UniProtKB-KW"/>
</dbReference>
<dbReference type="PANTHER" id="PTHR10744">
    <property type="entry name" value="40S RIBOSOMAL PROTEIN S11 FAMILY MEMBER"/>
    <property type="match status" value="1"/>
</dbReference>
<evidence type="ECO:0000313" key="7">
    <source>
        <dbReference type="Proteomes" id="UP000015354"/>
    </source>
</evidence>
<evidence type="ECO:0000256" key="3">
    <source>
        <dbReference type="ARBA" id="ARBA00023274"/>
    </source>
</evidence>
<dbReference type="InterPro" id="IPR012340">
    <property type="entry name" value="NA-bd_OB-fold"/>
</dbReference>
<dbReference type="Pfam" id="PF00366">
    <property type="entry name" value="Ribosomal_S17"/>
    <property type="match status" value="1"/>
</dbReference>
<organism evidence="6 7">
    <name type="scientific">Strigomonas culicis</name>
    <dbReference type="NCBI Taxonomy" id="28005"/>
    <lineage>
        <taxon>Eukaryota</taxon>
        <taxon>Discoba</taxon>
        <taxon>Euglenozoa</taxon>
        <taxon>Kinetoplastea</taxon>
        <taxon>Metakinetoplastina</taxon>
        <taxon>Trypanosomatida</taxon>
        <taxon>Trypanosomatidae</taxon>
        <taxon>Strigomonadinae</taxon>
        <taxon>Strigomonas</taxon>
    </lineage>
</organism>
<dbReference type="GO" id="GO:0005739">
    <property type="term" value="C:mitochondrion"/>
    <property type="evidence" value="ECO:0007669"/>
    <property type="project" value="TreeGrafter"/>
</dbReference>
<dbReference type="PANTHER" id="PTHR10744:SF1">
    <property type="entry name" value="SMALL RIBOSOMAL SUBUNIT PROTEIN US17M"/>
    <property type="match status" value="1"/>
</dbReference>
<keyword evidence="2 6" id="KW-0689">Ribosomal protein</keyword>
<sequence length="407" mass="47731">MRGMNNKDMNMSNVAIKKEKRSRTEMIFLLLRMLLCTRYRRFLLNTLLLPFKQLVLRNSISSNRYARVAIVLRSFSFSVFVSRYYCWRFRFFFFLGMLRRTFNCLPWWNFQTEHRQRCVLMYGGARSKNTYNANHRVYIKKFRRNAFPNRTRHHWAVSMTGVSGQRPRRMPWPYDLTSMIFNQPRQGSDKIGYVVGTSMLKTAVVATNYMVYYPKFNQRVSRTSRFFAHDEDLACVEGDLVHIKQCRKISKYKHYYVFSILEPNVEGRERLKLGLKAVPPPLFGYPVSRRVVKLNLTNSEGTKEKLAAAIQEHVQDAYRFAGPTPDQPRAKLTDSVSFDEANRMIAPNAPASTALPSGDGEEDQAYLGGHEEFTEVEADNRQKKGEDYWMNLQPKDKYDYKNLKKTP</sequence>